<dbReference type="PANTHER" id="PTHR35037">
    <property type="entry name" value="C-TERMINAL REGION OF AIDA-LIKE PROTEIN"/>
    <property type="match status" value="1"/>
</dbReference>
<name>A0A6J5E8F0_9BURK</name>
<dbReference type="SMART" id="SM00869">
    <property type="entry name" value="Autotransporter"/>
    <property type="match status" value="1"/>
</dbReference>
<proteinExistence type="predicted"/>
<dbReference type="Gene3D" id="2.160.20.20">
    <property type="match status" value="1"/>
</dbReference>
<evidence type="ECO:0000313" key="3">
    <source>
        <dbReference type="EMBL" id="CAB3762653.1"/>
    </source>
</evidence>
<organism evidence="3 4">
    <name type="scientific">Paraburkholderia humisilvae</name>
    <dbReference type="NCBI Taxonomy" id="627669"/>
    <lineage>
        <taxon>Bacteria</taxon>
        <taxon>Pseudomonadati</taxon>
        <taxon>Pseudomonadota</taxon>
        <taxon>Betaproteobacteria</taxon>
        <taxon>Burkholderiales</taxon>
        <taxon>Burkholderiaceae</taxon>
        <taxon>Paraburkholderia</taxon>
    </lineage>
</organism>
<dbReference type="InterPro" id="IPR036709">
    <property type="entry name" value="Autotransporte_beta_dom_sf"/>
</dbReference>
<keyword evidence="1" id="KW-0732">Signal</keyword>
<keyword evidence="4" id="KW-1185">Reference proteome</keyword>
<gene>
    <name evidence="3" type="ORF">LMG29542_04418</name>
</gene>
<feature type="signal peptide" evidence="1">
    <location>
        <begin position="1"/>
        <end position="21"/>
    </location>
</feature>
<dbReference type="GO" id="GO:0019867">
    <property type="term" value="C:outer membrane"/>
    <property type="evidence" value="ECO:0007669"/>
    <property type="project" value="InterPro"/>
</dbReference>
<dbReference type="PROSITE" id="PS51208">
    <property type="entry name" value="AUTOTRANSPORTER"/>
    <property type="match status" value="1"/>
</dbReference>
<dbReference type="InterPro" id="IPR011050">
    <property type="entry name" value="Pectin_lyase_fold/virulence"/>
</dbReference>
<dbReference type="InterPro" id="IPR006315">
    <property type="entry name" value="OM_autotransptr_brl_dom"/>
</dbReference>
<evidence type="ECO:0000259" key="2">
    <source>
        <dbReference type="PROSITE" id="PS51208"/>
    </source>
</evidence>
<dbReference type="SUPFAM" id="SSF103515">
    <property type="entry name" value="Autotransporter"/>
    <property type="match status" value="1"/>
</dbReference>
<feature type="domain" description="Autotransporter" evidence="2">
    <location>
        <begin position="766"/>
        <end position="1048"/>
    </location>
</feature>
<dbReference type="SUPFAM" id="SSF51126">
    <property type="entry name" value="Pectin lyase-like"/>
    <property type="match status" value="1"/>
</dbReference>
<dbReference type="Pfam" id="PF18883">
    <property type="entry name" value="AC_1"/>
    <property type="match status" value="1"/>
</dbReference>
<dbReference type="AlphaFoldDB" id="A0A6J5E8F0"/>
<dbReference type="Pfam" id="PF03797">
    <property type="entry name" value="Autotransporter"/>
    <property type="match status" value="1"/>
</dbReference>
<accession>A0A6J5E8F0</accession>
<dbReference type="PANTHER" id="PTHR35037:SF3">
    <property type="entry name" value="C-TERMINAL REGION OF AIDA-LIKE PROTEIN"/>
    <property type="match status" value="1"/>
</dbReference>
<dbReference type="Proteomes" id="UP000494363">
    <property type="component" value="Unassembled WGS sequence"/>
</dbReference>
<dbReference type="InterPro" id="IPR051551">
    <property type="entry name" value="Autotransporter_adhesion"/>
</dbReference>
<evidence type="ECO:0000256" key="1">
    <source>
        <dbReference type="SAM" id="SignalP"/>
    </source>
</evidence>
<dbReference type="NCBIfam" id="TIGR01414">
    <property type="entry name" value="autotrans_barl"/>
    <property type="match status" value="1"/>
</dbReference>
<dbReference type="InterPro" id="IPR012332">
    <property type="entry name" value="Autotransporter_pectin_lyase_C"/>
</dbReference>
<protein>
    <recommendedName>
        <fullName evidence="2">Autotransporter domain-containing protein</fullName>
    </recommendedName>
</protein>
<sequence>MKKTIVVLGVFALFEQSQAWAASPPAAFDVQGGQTQTAGQTLGNSLTGTVEAGGALDVSGGTTAIAVTGNATIVNNGTIDADTGRAIRDNTGGLTLTVTNNAGATIFTNDSDVIQMNKSDSNIVFNNYGTLNSNNASAGGSQAIDFNAITTGSNVLHNFASGQILATEADAVRPGVNGFVFNDGVIKSTNNAATLGDSSDGVDLQANSGVTVVNATTGTATQAGTGSIIGARHGITGGAATATDTFTLNVTNNLGGLIQGNDGSGINIDGFNANEVVTIVNHGTIIGNGIDGDGDGVDVDGLVNLTNTGTIVSTRAFNDASEGVTVGGGTIVNSGRIEGDNVNGGIGRGITLAGLDKDPDTGDAIPTEGIFANTTVVNSGLIRGQTDSAIAVTGARNNFTVTIENLVGGVLEGGGPTAAAVFTGANDATVIDYGAIIADQSGKAVDLGSGNSSLQILGGSASIQGDISGGAGTSSLTIAPGAGQAFAYDGAISNFATVEIGAGNVTLNGVSSYTGTTTIDAGGTLAVGDAAHRGATIGSGLTEVSAGATLGGYGTALGSVNNAGRIVVAAALPGFAGMGPGTFTIDGNYTGTNGLLLMNEQVNAGGIASHLVIGGNAGGTTNVHVAVTRNGVQTNGDGIELVQVNGTSAANSFRLSAPVQSGAYQYLLYKGGAAGANNWYLRTTLEDGDTAANAAATAQAQGVATDFAEAAPGGAAASNAPVAYRPGVVGYSMTPLLNADYGFTLLGQLQDRVGDIANVENRTPVNQNQRNGIWARIGGDNVDANSSGRFSADERTFFAQFGKDWTLARGAQGGSTHAGVTVSFGSSSATFEDSARSINPSLTNNTGSVETQAQSIGGYWTKYLADGTYFDGVGQFTHYRNKYGDVFGDGATQNGFGAGASGEVGKPFAIGSTPIAIEPQAQLLYQYLHLNGFSDSVSDVSSNTTNALRGRIGFRVFDANLSNDAKTGSATPYFSANILHDFLSPGTTTVGATPFDDHLSKTWYELGLGVSATMGNASMLYANVSYAHNIGGEYRRQIFGQVGYRYSW</sequence>
<dbReference type="EMBL" id="CADIKH010000020">
    <property type="protein sequence ID" value="CAB3762653.1"/>
    <property type="molecule type" value="Genomic_DNA"/>
</dbReference>
<evidence type="ECO:0000313" key="4">
    <source>
        <dbReference type="Proteomes" id="UP000494363"/>
    </source>
</evidence>
<feature type="chain" id="PRO_5026654818" description="Autotransporter domain-containing protein" evidence="1">
    <location>
        <begin position="22"/>
        <end position="1048"/>
    </location>
</feature>
<dbReference type="InterPro" id="IPR043990">
    <property type="entry name" value="AC_1"/>
</dbReference>
<dbReference type="CDD" id="cd01344">
    <property type="entry name" value="PL2_Passenger_AT"/>
    <property type="match status" value="1"/>
</dbReference>
<dbReference type="RefSeq" id="WP_175228560.1">
    <property type="nucleotide sequence ID" value="NZ_CADIKH010000020.1"/>
</dbReference>
<dbReference type="InterPro" id="IPR005546">
    <property type="entry name" value="Autotransporte_beta"/>
</dbReference>
<dbReference type="Gene3D" id="2.40.128.130">
    <property type="entry name" value="Autotransporter beta-domain"/>
    <property type="match status" value="1"/>
</dbReference>
<reference evidence="3 4" key="1">
    <citation type="submission" date="2020-04" db="EMBL/GenBank/DDBJ databases">
        <authorList>
            <person name="De Canck E."/>
        </authorList>
    </citation>
    <scope>NUCLEOTIDE SEQUENCE [LARGE SCALE GENOMIC DNA]</scope>
    <source>
        <strain evidence="3 4">LMG 29542</strain>
    </source>
</reference>